<proteinExistence type="predicted"/>
<dbReference type="AlphaFoldDB" id="G7Y5G9"/>
<protein>
    <submittedName>
        <fullName evidence="1">Uncharacterized protein</fullName>
    </submittedName>
</protein>
<name>G7Y5G9_CLOSI</name>
<dbReference type="EMBL" id="DF142875">
    <property type="protein sequence ID" value="GAA48205.1"/>
    <property type="molecule type" value="Genomic_DNA"/>
</dbReference>
<gene>
    <name evidence="1" type="ORF">CLF_101311</name>
</gene>
<dbReference type="Proteomes" id="UP000008909">
    <property type="component" value="Unassembled WGS sequence"/>
</dbReference>
<reference key="2">
    <citation type="submission" date="2011-10" db="EMBL/GenBank/DDBJ databases">
        <title>The genome and transcriptome sequence of Clonorchis sinensis provide insights into the carcinogenic liver fluke.</title>
        <authorList>
            <person name="Wang X."/>
            <person name="Huang Y."/>
            <person name="Chen W."/>
            <person name="Liu H."/>
            <person name="Guo L."/>
            <person name="Chen Y."/>
            <person name="Luo F."/>
            <person name="Zhou W."/>
            <person name="Sun J."/>
            <person name="Mao Q."/>
            <person name="Liang P."/>
            <person name="Zhou C."/>
            <person name="Tian Y."/>
            <person name="Men J."/>
            <person name="Lv X."/>
            <person name="Huang L."/>
            <person name="Zhou J."/>
            <person name="Hu Y."/>
            <person name="Li R."/>
            <person name="Zhang F."/>
            <person name="Lei H."/>
            <person name="Li X."/>
            <person name="Hu X."/>
            <person name="Liang C."/>
            <person name="Xu J."/>
            <person name="Wu Z."/>
            <person name="Yu X."/>
        </authorList>
    </citation>
    <scope>NUCLEOTIDE SEQUENCE</scope>
    <source>
        <strain>Henan</strain>
    </source>
</reference>
<accession>G7Y5G9</accession>
<evidence type="ECO:0000313" key="2">
    <source>
        <dbReference type="Proteomes" id="UP000008909"/>
    </source>
</evidence>
<organism evidence="1 2">
    <name type="scientific">Clonorchis sinensis</name>
    <name type="common">Chinese liver fluke</name>
    <dbReference type="NCBI Taxonomy" id="79923"/>
    <lineage>
        <taxon>Eukaryota</taxon>
        <taxon>Metazoa</taxon>
        <taxon>Spiralia</taxon>
        <taxon>Lophotrochozoa</taxon>
        <taxon>Platyhelminthes</taxon>
        <taxon>Trematoda</taxon>
        <taxon>Digenea</taxon>
        <taxon>Opisthorchiida</taxon>
        <taxon>Opisthorchiata</taxon>
        <taxon>Opisthorchiidae</taxon>
        <taxon>Clonorchis</taxon>
    </lineage>
</organism>
<reference evidence="1" key="1">
    <citation type="journal article" date="2011" name="Genome Biol.">
        <title>The draft genome of the carcinogenic human liver fluke Clonorchis sinensis.</title>
        <authorList>
            <person name="Wang X."/>
            <person name="Chen W."/>
            <person name="Huang Y."/>
            <person name="Sun J."/>
            <person name="Men J."/>
            <person name="Liu H."/>
            <person name="Luo F."/>
            <person name="Guo L."/>
            <person name="Lv X."/>
            <person name="Deng C."/>
            <person name="Zhou C."/>
            <person name="Fan Y."/>
            <person name="Li X."/>
            <person name="Huang L."/>
            <person name="Hu Y."/>
            <person name="Liang C."/>
            <person name="Hu X."/>
            <person name="Xu J."/>
            <person name="Yu X."/>
        </authorList>
    </citation>
    <scope>NUCLEOTIDE SEQUENCE [LARGE SCALE GENOMIC DNA]</scope>
    <source>
        <strain evidence="1">Henan</strain>
    </source>
</reference>
<keyword evidence="2" id="KW-1185">Reference proteome</keyword>
<sequence>MLVAVPSSRHRTWVRGHPADEHIGKIIRDVCLIQSKLKPVSRVFDKTASINFYFPPLQNVEYEAVPRLGNVFVGRAYGGHKSCHTYSVRKSGKGPDMARYFAHQDTIKFAFIVILCFADPWKPSEDKRNVTRQILERSSGQRCCSFVNGCPTSKYFRGKQDYAASNDIVHQHQADPLAFGHAYFDCYLRVPVVRRCICLALIGFSMRHFNQLRTLDWRILSVGSQVLKDLKNPIARLHKVEHEIFLFWSIQPMAYLLNPDATCDPATLEKASIPVDTIAVEICQRIECRHQVLAFNAPKRIPHEHTKTAILTACGMLATTCTALWLRKSKPPMCCPIILQVQDENDAMRLLPSQALLSTTKKFRTVKVKAARIRMQRQLTKKLLPSTPPSDAPLSTSSAPMISKAIDSPIVQTTSASMNEVHRCPSTNHWPSCPTADPIPYATIPKPVAPSTASACVGAPVVPLNSQCCDYSQH</sequence>
<evidence type="ECO:0000313" key="1">
    <source>
        <dbReference type="EMBL" id="GAA48205.1"/>
    </source>
</evidence>